<evidence type="ECO:0000256" key="2">
    <source>
        <dbReference type="ARBA" id="ARBA00022801"/>
    </source>
</evidence>
<comment type="similarity">
    <text evidence="1">Belongs to the thioesterase PaaI family.</text>
</comment>
<name>A0A318LDD6_9PSEU</name>
<keyword evidence="2" id="KW-0378">Hydrolase</keyword>
<dbReference type="EMBL" id="MASU01000020">
    <property type="protein sequence ID" value="PXY18592.1"/>
    <property type="molecule type" value="Genomic_DNA"/>
</dbReference>
<accession>A0A318LDD6</accession>
<dbReference type="PANTHER" id="PTHR21660:SF1">
    <property type="entry name" value="ACYL-COENZYME A THIOESTERASE 13"/>
    <property type="match status" value="1"/>
</dbReference>
<protein>
    <submittedName>
        <fullName evidence="4">Phenylacetic acid degradation protein</fullName>
    </submittedName>
</protein>
<dbReference type="SUPFAM" id="SSF54637">
    <property type="entry name" value="Thioesterase/thiol ester dehydrase-isomerase"/>
    <property type="match status" value="1"/>
</dbReference>
<evidence type="ECO:0000313" key="5">
    <source>
        <dbReference type="Proteomes" id="UP000247892"/>
    </source>
</evidence>
<dbReference type="CDD" id="cd03443">
    <property type="entry name" value="PaaI_thioesterase"/>
    <property type="match status" value="1"/>
</dbReference>
<dbReference type="Gene3D" id="3.10.129.10">
    <property type="entry name" value="Hotdog Thioesterase"/>
    <property type="match status" value="1"/>
</dbReference>
<comment type="caution">
    <text evidence="4">The sequence shown here is derived from an EMBL/GenBank/DDBJ whole genome shotgun (WGS) entry which is preliminary data.</text>
</comment>
<proteinExistence type="inferred from homology"/>
<feature type="domain" description="Thioesterase" evidence="3">
    <location>
        <begin position="43"/>
        <end position="113"/>
    </location>
</feature>
<dbReference type="PANTHER" id="PTHR21660">
    <property type="entry name" value="THIOESTERASE SUPERFAMILY MEMBER-RELATED"/>
    <property type="match status" value="1"/>
</dbReference>
<organism evidence="4 5">
    <name type="scientific">Prauserella flavalba</name>
    <dbReference type="NCBI Taxonomy" id="1477506"/>
    <lineage>
        <taxon>Bacteria</taxon>
        <taxon>Bacillati</taxon>
        <taxon>Actinomycetota</taxon>
        <taxon>Actinomycetes</taxon>
        <taxon>Pseudonocardiales</taxon>
        <taxon>Pseudonocardiaceae</taxon>
        <taxon>Prauserella</taxon>
    </lineage>
</organism>
<dbReference type="InterPro" id="IPR006683">
    <property type="entry name" value="Thioestr_dom"/>
</dbReference>
<dbReference type="Pfam" id="PF03061">
    <property type="entry name" value="4HBT"/>
    <property type="match status" value="1"/>
</dbReference>
<dbReference type="InterPro" id="IPR003736">
    <property type="entry name" value="PAAI_dom"/>
</dbReference>
<evidence type="ECO:0000259" key="3">
    <source>
        <dbReference type="Pfam" id="PF03061"/>
    </source>
</evidence>
<dbReference type="InterPro" id="IPR039298">
    <property type="entry name" value="ACOT13"/>
</dbReference>
<dbReference type="NCBIfam" id="TIGR00369">
    <property type="entry name" value="unchar_dom_1"/>
    <property type="match status" value="1"/>
</dbReference>
<dbReference type="Proteomes" id="UP000247892">
    <property type="component" value="Unassembled WGS sequence"/>
</dbReference>
<reference evidence="4 5" key="1">
    <citation type="submission" date="2016-07" db="EMBL/GenBank/DDBJ databases">
        <title>Draft genome sequence of Prauserella sp. YIM 121212, isolated from alkaline soil.</title>
        <authorList>
            <person name="Ruckert C."/>
            <person name="Albersmeier A."/>
            <person name="Jiang C.-L."/>
            <person name="Jiang Y."/>
            <person name="Kalinowski J."/>
            <person name="Schneider O."/>
            <person name="Winkler A."/>
            <person name="Zotchev S.B."/>
        </authorList>
    </citation>
    <scope>NUCLEOTIDE SEQUENCE [LARGE SCALE GENOMIC DNA]</scope>
    <source>
        <strain evidence="4 5">YIM 121212</strain>
    </source>
</reference>
<evidence type="ECO:0000313" key="4">
    <source>
        <dbReference type="EMBL" id="PXY18592.1"/>
    </source>
</evidence>
<dbReference type="InterPro" id="IPR029069">
    <property type="entry name" value="HotDog_dom_sf"/>
</dbReference>
<sequence>MFDRSAFHRWLGLRAEAVGPGSIEISARWRPEWVVRPKGEPTHGGILAALVDVAADWALYSRTGRGVPTIDLRVDYHRAAAPGDLTVRGEVVNFGRQISVAEATVINADGVLIASGRGVYLTKPPTS</sequence>
<keyword evidence="5" id="KW-1185">Reference proteome</keyword>
<evidence type="ECO:0000256" key="1">
    <source>
        <dbReference type="ARBA" id="ARBA00008324"/>
    </source>
</evidence>
<gene>
    <name evidence="4" type="ORF">BA062_35215</name>
</gene>
<dbReference type="AlphaFoldDB" id="A0A318LDD6"/>
<dbReference type="OrthoDB" id="9813282at2"/>
<dbReference type="GO" id="GO:0047617">
    <property type="term" value="F:fatty acyl-CoA hydrolase activity"/>
    <property type="evidence" value="ECO:0007669"/>
    <property type="project" value="InterPro"/>
</dbReference>